<name>A0AAW5E4X1_9BACI</name>
<dbReference type="InterPro" id="IPR036291">
    <property type="entry name" value="NAD(P)-bd_dom_sf"/>
</dbReference>
<dbReference type="RefSeq" id="WP_240255758.1">
    <property type="nucleotide sequence ID" value="NZ_JAKTTI010000015.1"/>
</dbReference>
<proteinExistence type="predicted"/>
<keyword evidence="2" id="KW-1185">Reference proteome</keyword>
<evidence type="ECO:0000313" key="1">
    <source>
        <dbReference type="EMBL" id="MCH1625879.1"/>
    </source>
</evidence>
<dbReference type="EMBL" id="JAKTTI010000015">
    <property type="protein sequence ID" value="MCH1625879.1"/>
    <property type="molecule type" value="Genomic_DNA"/>
</dbReference>
<dbReference type="Gene3D" id="3.40.50.720">
    <property type="entry name" value="NAD(P)-binding Rossmann-like Domain"/>
    <property type="match status" value="1"/>
</dbReference>
<accession>A0AAW5E4X1</accession>
<gene>
    <name evidence="1" type="ORF">MJG50_11110</name>
</gene>
<organism evidence="1 2">
    <name type="scientific">Fredinandcohnia quinoae</name>
    <dbReference type="NCBI Taxonomy" id="2918902"/>
    <lineage>
        <taxon>Bacteria</taxon>
        <taxon>Bacillati</taxon>
        <taxon>Bacillota</taxon>
        <taxon>Bacilli</taxon>
        <taxon>Bacillales</taxon>
        <taxon>Bacillaceae</taxon>
        <taxon>Fredinandcohnia</taxon>
    </lineage>
</organism>
<dbReference type="Proteomes" id="UP001431131">
    <property type="component" value="Unassembled WGS sequence"/>
</dbReference>
<evidence type="ECO:0000313" key="2">
    <source>
        <dbReference type="Proteomes" id="UP001431131"/>
    </source>
</evidence>
<protein>
    <submittedName>
        <fullName evidence="1">Uncharacterized protein</fullName>
    </submittedName>
</protein>
<dbReference type="AlphaFoldDB" id="A0AAW5E4X1"/>
<comment type="caution">
    <text evidence="1">The sequence shown here is derived from an EMBL/GenBank/DDBJ whole genome shotgun (WGS) entry which is preliminary data.</text>
</comment>
<dbReference type="SUPFAM" id="SSF51735">
    <property type="entry name" value="NAD(P)-binding Rossmann-fold domains"/>
    <property type="match status" value="1"/>
</dbReference>
<reference evidence="1" key="1">
    <citation type="submission" date="2022-02" db="EMBL/GenBank/DDBJ databases">
        <title>Fredinandcohnia quinoae sp. nov. isolated from Chenopodium quinoa seeds.</title>
        <authorList>
            <person name="Saati-Santamaria Z."/>
            <person name="Flores-Felix J.D."/>
            <person name="Igual J.M."/>
            <person name="Velazquez E."/>
            <person name="Garcia-Fraile P."/>
            <person name="Martinez-Molina E."/>
        </authorList>
    </citation>
    <scope>NUCLEOTIDE SEQUENCE</scope>
    <source>
        <strain evidence="1">SECRCQ15</strain>
    </source>
</reference>
<sequence>MKQAMIIGAFTFVGHGICCRLLDEDIYVIGVDLSPDKDSMEEEKMFRIGRNANFIFEDLSDFSSDNFSFCNIDVVLYAMDDICDRSSNILNKTIEFCYSNKIRLVLVSSHTNHMQQSEFDLKWCEELNLTLSKQVIHYKEAHFFTSLIDFTTTNLQTGHRKVEEYREWVNTYFE</sequence>